<gene>
    <name evidence="1" type="ORF">M9Y10_031081</name>
</gene>
<evidence type="ECO:0000313" key="1">
    <source>
        <dbReference type="EMBL" id="KAK8840142.1"/>
    </source>
</evidence>
<sequence>MQKENSAPNIFDNSMQNLFYMRQLAQFCPTSESTDNFYKSNNAIYPTNNFESNCEYIPPSPSVNIETSMNNGSNYFHKNIQQNHRFAFLMNDISSNNEYNDNSFSSFKLKYQLPNIQILRSPAKNYKPIQVISFMKK</sequence>
<name>A0ABR2H1R2_9EUKA</name>
<evidence type="ECO:0000313" key="2">
    <source>
        <dbReference type="Proteomes" id="UP001470230"/>
    </source>
</evidence>
<protein>
    <submittedName>
        <fullName evidence="1">Uncharacterized protein</fullName>
    </submittedName>
</protein>
<proteinExistence type="predicted"/>
<dbReference type="Proteomes" id="UP001470230">
    <property type="component" value="Unassembled WGS sequence"/>
</dbReference>
<dbReference type="EMBL" id="JAPFFF010000048">
    <property type="protein sequence ID" value="KAK8840142.1"/>
    <property type="molecule type" value="Genomic_DNA"/>
</dbReference>
<accession>A0ABR2H1R2</accession>
<keyword evidence="2" id="KW-1185">Reference proteome</keyword>
<comment type="caution">
    <text evidence="1">The sequence shown here is derived from an EMBL/GenBank/DDBJ whole genome shotgun (WGS) entry which is preliminary data.</text>
</comment>
<reference evidence="1 2" key="1">
    <citation type="submission" date="2024-04" db="EMBL/GenBank/DDBJ databases">
        <title>Tritrichomonas musculus Genome.</title>
        <authorList>
            <person name="Alves-Ferreira E."/>
            <person name="Grigg M."/>
            <person name="Lorenzi H."/>
            <person name="Galac M."/>
        </authorList>
    </citation>
    <scope>NUCLEOTIDE SEQUENCE [LARGE SCALE GENOMIC DNA]</scope>
    <source>
        <strain evidence="1 2">EAF2021</strain>
    </source>
</reference>
<organism evidence="1 2">
    <name type="scientific">Tritrichomonas musculus</name>
    <dbReference type="NCBI Taxonomy" id="1915356"/>
    <lineage>
        <taxon>Eukaryota</taxon>
        <taxon>Metamonada</taxon>
        <taxon>Parabasalia</taxon>
        <taxon>Tritrichomonadida</taxon>
        <taxon>Tritrichomonadidae</taxon>
        <taxon>Tritrichomonas</taxon>
    </lineage>
</organism>